<comment type="caution">
    <text evidence="1">The sequence shown here is derived from an EMBL/GenBank/DDBJ whole genome shotgun (WGS) entry which is preliminary data.</text>
</comment>
<proteinExistence type="predicted"/>
<protein>
    <submittedName>
        <fullName evidence="1">Uncharacterized protein</fullName>
    </submittedName>
</protein>
<dbReference type="EMBL" id="CAJPDS010000014">
    <property type="protein sequence ID" value="CAF9914549.1"/>
    <property type="molecule type" value="Genomic_DNA"/>
</dbReference>
<dbReference type="Proteomes" id="UP000664521">
    <property type="component" value="Unassembled WGS sequence"/>
</dbReference>
<name>A0A8H3F021_9LECA</name>
<organism evidence="1 2">
    <name type="scientific">Heterodermia speciosa</name>
    <dbReference type="NCBI Taxonomy" id="116794"/>
    <lineage>
        <taxon>Eukaryota</taxon>
        <taxon>Fungi</taxon>
        <taxon>Dikarya</taxon>
        <taxon>Ascomycota</taxon>
        <taxon>Pezizomycotina</taxon>
        <taxon>Lecanoromycetes</taxon>
        <taxon>OSLEUM clade</taxon>
        <taxon>Lecanoromycetidae</taxon>
        <taxon>Caliciales</taxon>
        <taxon>Physciaceae</taxon>
        <taxon>Heterodermia</taxon>
    </lineage>
</organism>
<reference evidence="1" key="1">
    <citation type="submission" date="2021-03" db="EMBL/GenBank/DDBJ databases">
        <authorList>
            <person name="Tagirdzhanova G."/>
        </authorList>
    </citation>
    <scope>NUCLEOTIDE SEQUENCE</scope>
</reference>
<evidence type="ECO:0000313" key="2">
    <source>
        <dbReference type="Proteomes" id="UP000664521"/>
    </source>
</evidence>
<evidence type="ECO:0000313" key="1">
    <source>
        <dbReference type="EMBL" id="CAF9914549.1"/>
    </source>
</evidence>
<accession>A0A8H3F021</accession>
<gene>
    <name evidence="1" type="ORF">HETSPECPRED_002010</name>
</gene>
<keyword evidence="2" id="KW-1185">Reference proteome</keyword>
<dbReference type="AlphaFoldDB" id="A0A8H3F021"/>
<sequence length="231" mass="26393">MSGQDDLDDVIYECSEYFIEIHMTIELYSAQQVANDEEEKNRKNMIEAWQQVFDEFLRCLVLSSRQQWPHYVYDLHTTPANRLLNKQLSEIDGGTSRYPRTMSVLINLLRGVEQDLSKTVELLRAGEPPDPNSIGKGPHSTKSLRDPALIPTFRNLSDTIFGSLMVVSGQQEHLCPYYGGLYRTYHDHTLKALEDAVNRTVEQELQAKRGEAGGRAGRIRIVDRLRNVVRG</sequence>